<dbReference type="EMBL" id="JACHWP010000003">
    <property type="protein sequence ID" value="MBB3023197.1"/>
    <property type="molecule type" value="Genomic_DNA"/>
</dbReference>
<sequence length="127" mass="14128">MPKGRVKFFDVEKGFGFITSEDRTSVYVNASVLPDGLTSLRPGTRVEFDMVDGRRGPQALSVQLLERSPSVARNRRTPAKDMVLIVEDLMQLLDGASTSLRRGRYPEKQQAEKIASVLRAVADDFEA</sequence>
<evidence type="ECO:0000259" key="1">
    <source>
        <dbReference type="PROSITE" id="PS51857"/>
    </source>
</evidence>
<dbReference type="PANTHER" id="PTHR11544">
    <property type="entry name" value="COLD SHOCK DOMAIN CONTAINING PROTEINS"/>
    <property type="match status" value="1"/>
</dbReference>
<protein>
    <submittedName>
        <fullName evidence="2">CspA family cold shock protein</fullName>
    </submittedName>
</protein>
<name>A0A839R0E1_9MICO</name>
<accession>A0A839R0E1</accession>
<evidence type="ECO:0000313" key="3">
    <source>
        <dbReference type="Proteomes" id="UP000568050"/>
    </source>
</evidence>
<keyword evidence="3" id="KW-1185">Reference proteome</keyword>
<dbReference type="Gene3D" id="2.40.50.140">
    <property type="entry name" value="Nucleic acid-binding proteins"/>
    <property type="match status" value="1"/>
</dbReference>
<dbReference type="Pfam" id="PF00313">
    <property type="entry name" value="CSD"/>
    <property type="match status" value="1"/>
</dbReference>
<dbReference type="SMART" id="SM00357">
    <property type="entry name" value="CSP"/>
    <property type="match status" value="1"/>
</dbReference>
<gene>
    <name evidence="2" type="ORF">FHX50_001482</name>
</gene>
<dbReference type="InterPro" id="IPR011129">
    <property type="entry name" value="CSD"/>
</dbReference>
<dbReference type="PRINTS" id="PR00050">
    <property type="entry name" value="COLDSHOCK"/>
</dbReference>
<comment type="caution">
    <text evidence="2">The sequence shown here is derived from an EMBL/GenBank/DDBJ whole genome shotgun (WGS) entry which is preliminary data.</text>
</comment>
<reference evidence="2 3" key="1">
    <citation type="submission" date="2020-08" db="EMBL/GenBank/DDBJ databases">
        <title>Sequencing the genomes of 1000 actinobacteria strains.</title>
        <authorList>
            <person name="Klenk H.-P."/>
        </authorList>
    </citation>
    <scope>NUCLEOTIDE SEQUENCE [LARGE SCALE GENOMIC DNA]</scope>
    <source>
        <strain evidence="2 3">DSM 23040</strain>
    </source>
</reference>
<dbReference type="InterPro" id="IPR002059">
    <property type="entry name" value="CSP_DNA-bd"/>
</dbReference>
<dbReference type="SUPFAM" id="SSF50249">
    <property type="entry name" value="Nucleic acid-binding proteins"/>
    <property type="match status" value="1"/>
</dbReference>
<dbReference type="RefSeq" id="WP_259922595.1">
    <property type="nucleotide sequence ID" value="NZ_CBCSFZ010000006.1"/>
</dbReference>
<dbReference type="InterPro" id="IPR050181">
    <property type="entry name" value="Cold_shock_domain"/>
</dbReference>
<feature type="domain" description="CSD" evidence="1">
    <location>
        <begin position="1"/>
        <end position="64"/>
    </location>
</feature>
<proteinExistence type="predicted"/>
<dbReference type="InterPro" id="IPR012340">
    <property type="entry name" value="NA-bd_OB-fold"/>
</dbReference>
<dbReference type="GO" id="GO:0003676">
    <property type="term" value="F:nucleic acid binding"/>
    <property type="evidence" value="ECO:0007669"/>
    <property type="project" value="InterPro"/>
</dbReference>
<evidence type="ECO:0000313" key="2">
    <source>
        <dbReference type="EMBL" id="MBB3023197.1"/>
    </source>
</evidence>
<dbReference type="PROSITE" id="PS51857">
    <property type="entry name" value="CSD_2"/>
    <property type="match status" value="1"/>
</dbReference>
<dbReference type="Proteomes" id="UP000568050">
    <property type="component" value="Unassembled WGS sequence"/>
</dbReference>
<dbReference type="AlphaFoldDB" id="A0A839R0E1"/>
<organism evidence="2 3">
    <name type="scientific">Helcobacillus massiliensis</name>
    <dbReference type="NCBI Taxonomy" id="521392"/>
    <lineage>
        <taxon>Bacteria</taxon>
        <taxon>Bacillati</taxon>
        <taxon>Actinomycetota</taxon>
        <taxon>Actinomycetes</taxon>
        <taxon>Micrococcales</taxon>
        <taxon>Dermabacteraceae</taxon>
        <taxon>Helcobacillus</taxon>
    </lineage>
</organism>
<dbReference type="CDD" id="cd04458">
    <property type="entry name" value="CSP_CDS"/>
    <property type="match status" value="1"/>
</dbReference>